<name>D1FQC3_SIMNI</name>
<keyword evidence="1" id="KW-0645">Protease</keyword>
<sequence length="140" mass="16026">AGGGIFKTFDIKFTNATKKGSQCASLNVFDSRVSFLKRTISVHPYRAGIFLAKMDRIALEETCNWIHKCANVREMSIIVCQAMLQNAHGHGPLYYESLRKRVRNYWSNKNVDCLIPSWNEVDERVFGHEQLIVTRCPFGL</sequence>
<keyword evidence="1" id="KW-0378">Hydrolase</keyword>
<dbReference type="AlphaFoldDB" id="D1FQC3"/>
<dbReference type="EMBL" id="EZ420023">
    <property type="protein sequence ID" value="ACZ28378.1"/>
    <property type="molecule type" value="mRNA"/>
</dbReference>
<keyword evidence="1" id="KW-0696">RNA-directed RNA polymerase</keyword>
<dbReference type="InterPro" id="IPR043502">
    <property type="entry name" value="DNA/RNA_pol_sf"/>
</dbReference>
<feature type="non-terminal residue" evidence="1">
    <location>
        <position position="1"/>
    </location>
</feature>
<keyword evidence="1" id="KW-0808">Transferase</keyword>
<evidence type="ECO:0000313" key="1">
    <source>
        <dbReference type="EMBL" id="ACZ28378.1"/>
    </source>
</evidence>
<accession>D1FQC3</accession>
<dbReference type="GO" id="GO:0071897">
    <property type="term" value="P:DNA biosynthetic process"/>
    <property type="evidence" value="ECO:0007669"/>
    <property type="project" value="UniProtKB-ARBA"/>
</dbReference>
<dbReference type="SUPFAM" id="SSF56672">
    <property type="entry name" value="DNA/RNA polymerases"/>
    <property type="match status" value="1"/>
</dbReference>
<dbReference type="GO" id="GO:0008233">
    <property type="term" value="F:peptidase activity"/>
    <property type="evidence" value="ECO:0007669"/>
    <property type="project" value="UniProtKB-KW"/>
</dbReference>
<dbReference type="GO" id="GO:0006508">
    <property type="term" value="P:proteolysis"/>
    <property type="evidence" value="ECO:0007669"/>
    <property type="project" value="UniProtKB-KW"/>
</dbReference>
<dbReference type="GO" id="GO:0003968">
    <property type="term" value="F:RNA-directed RNA polymerase activity"/>
    <property type="evidence" value="ECO:0007669"/>
    <property type="project" value="UniProtKB-KW"/>
</dbReference>
<proteinExistence type="evidence at transcript level"/>
<dbReference type="Gene3D" id="1.20.960.20">
    <property type="match status" value="1"/>
</dbReference>
<protein>
    <submittedName>
        <fullName evidence="1">Protease/RNA-dependent RNA polymerase</fullName>
    </submittedName>
</protein>
<keyword evidence="1" id="KW-0548">Nucleotidyltransferase</keyword>
<reference evidence="1" key="1">
    <citation type="submission" date="2009-10" db="EMBL/GenBank/DDBJ databases">
        <title>An Insight into the Sialotranscriptome of Simulium nigrimanum, a Black Fly Associated with Fogo Selvagem in South America.</title>
        <authorList>
            <person name="Ribeiro J.M.C."/>
            <person name="Valenzuela J.G."/>
            <person name="Pham V.M."/>
            <person name="Kleeman L."/>
            <person name="Barbian K.D."/>
            <person name="Favreau A.J."/>
            <person name="Eaton D.P."/>
            <person name="Aoki V."/>
            <person name="Hans-Filho G."/>
            <person name="Rivitti E.A."/>
            <person name="Diaz L.A."/>
        </authorList>
    </citation>
    <scope>NUCLEOTIDE SEQUENCE</scope>
    <source>
        <tissue evidence="1">Salivary glands</tissue>
    </source>
</reference>
<organism evidence="1">
    <name type="scientific">Simulium nigrimanum</name>
    <name type="common">Black fly</name>
    <dbReference type="NCBI Taxonomy" id="683695"/>
    <lineage>
        <taxon>Eukaryota</taxon>
        <taxon>Metazoa</taxon>
        <taxon>Ecdysozoa</taxon>
        <taxon>Arthropoda</taxon>
        <taxon>Hexapoda</taxon>
        <taxon>Insecta</taxon>
        <taxon>Pterygota</taxon>
        <taxon>Neoptera</taxon>
        <taxon>Endopterygota</taxon>
        <taxon>Diptera</taxon>
        <taxon>Nematocera</taxon>
        <taxon>Chironomoidea</taxon>
        <taxon>Simuliidae</taxon>
        <taxon>Simulium</taxon>
    </lineage>
</organism>